<evidence type="ECO:0000259" key="12">
    <source>
        <dbReference type="PROSITE" id="PS51190"/>
    </source>
</evidence>
<dbReference type="Pfam" id="PF00454">
    <property type="entry name" value="PI3_PI4_kinase"/>
    <property type="match status" value="1"/>
</dbReference>
<evidence type="ECO:0000256" key="7">
    <source>
        <dbReference type="ARBA" id="ARBA00022840"/>
    </source>
</evidence>
<protein>
    <recommendedName>
        <fullName evidence="2">non-specific serine/threonine protein kinase</fullName>
        <ecNumber evidence="2">2.7.11.1</ecNumber>
    </recommendedName>
</protein>
<dbReference type="SMART" id="SM01345">
    <property type="entry name" value="Rapamycin_bind"/>
    <property type="match status" value="1"/>
</dbReference>
<feature type="domain" description="FATC" evidence="12">
    <location>
        <begin position="1439"/>
        <end position="1478"/>
    </location>
</feature>
<dbReference type="InterPro" id="IPR011009">
    <property type="entry name" value="Kinase-like_dom_sf"/>
</dbReference>
<dbReference type="Pfam" id="PF08771">
    <property type="entry name" value="FRB_dom"/>
    <property type="match status" value="1"/>
</dbReference>
<dbReference type="GO" id="GO:0005737">
    <property type="term" value="C:cytoplasm"/>
    <property type="evidence" value="ECO:0007669"/>
    <property type="project" value="TreeGrafter"/>
</dbReference>
<dbReference type="InterPro" id="IPR016024">
    <property type="entry name" value="ARM-type_fold"/>
</dbReference>
<dbReference type="InterPro" id="IPR036940">
    <property type="entry name" value="PI3/4_kinase_cat_sf"/>
</dbReference>
<dbReference type="SUPFAM" id="SSF48371">
    <property type="entry name" value="ARM repeat"/>
    <property type="match status" value="1"/>
</dbReference>
<proteinExistence type="inferred from homology"/>
<dbReference type="InterPro" id="IPR050517">
    <property type="entry name" value="DDR_Repair_Kinase"/>
</dbReference>
<dbReference type="InterPro" id="IPR014009">
    <property type="entry name" value="PIK_FAT"/>
</dbReference>
<evidence type="ECO:0000259" key="10">
    <source>
        <dbReference type="PROSITE" id="PS50290"/>
    </source>
</evidence>
<reference evidence="13 14" key="1">
    <citation type="submission" date="2016-06" db="EMBL/GenBank/DDBJ databases">
        <title>Evolution of pathogenesis and genome organization in the Tremellales.</title>
        <authorList>
            <person name="Cuomo C."/>
            <person name="Litvintseva A."/>
            <person name="Heitman J."/>
            <person name="Chen Y."/>
            <person name="Sun S."/>
            <person name="Springer D."/>
            <person name="Dromer F."/>
            <person name="Young S."/>
            <person name="Zeng Q."/>
            <person name="Chapman S."/>
            <person name="Gujja S."/>
            <person name="Saif S."/>
            <person name="Birren B."/>
        </authorList>
    </citation>
    <scope>NUCLEOTIDE SEQUENCE [LARGE SCALE GENOMIC DNA]</scope>
    <source>
        <strain evidence="13 14">CBS 7118</strain>
    </source>
</reference>
<feature type="region of interest" description="Disordered" evidence="9">
    <location>
        <begin position="1336"/>
        <end position="1365"/>
    </location>
</feature>
<dbReference type="GO" id="GO:0044877">
    <property type="term" value="F:protein-containing complex binding"/>
    <property type="evidence" value="ECO:0007669"/>
    <property type="project" value="InterPro"/>
</dbReference>
<keyword evidence="14" id="KW-1185">Reference proteome</keyword>
<comment type="similarity">
    <text evidence="1">Belongs to the PI3/PI4-kinase family.</text>
</comment>
<name>A0A1E3K2N9_9TREE</name>
<dbReference type="PANTHER" id="PTHR11139">
    <property type="entry name" value="ATAXIA TELANGIECTASIA MUTATED ATM -RELATED"/>
    <property type="match status" value="1"/>
</dbReference>
<dbReference type="Proteomes" id="UP000094819">
    <property type="component" value="Unassembled WGS sequence"/>
</dbReference>
<evidence type="ECO:0000256" key="6">
    <source>
        <dbReference type="ARBA" id="ARBA00022777"/>
    </source>
</evidence>
<gene>
    <name evidence="13" type="ORF">L198_01704</name>
</gene>
<evidence type="ECO:0000256" key="2">
    <source>
        <dbReference type="ARBA" id="ARBA00012513"/>
    </source>
</evidence>
<dbReference type="PROSITE" id="PS51190">
    <property type="entry name" value="FATC"/>
    <property type="match status" value="1"/>
</dbReference>
<evidence type="ECO:0000313" key="13">
    <source>
        <dbReference type="EMBL" id="ODO06472.1"/>
    </source>
</evidence>
<dbReference type="GO" id="GO:0016242">
    <property type="term" value="P:negative regulation of macroautophagy"/>
    <property type="evidence" value="ECO:0007669"/>
    <property type="project" value="TreeGrafter"/>
</dbReference>
<dbReference type="RefSeq" id="XP_019034572.1">
    <property type="nucleotide sequence ID" value="XM_019173867.1"/>
</dbReference>
<dbReference type="EMBL" id="AWGH01000003">
    <property type="protein sequence ID" value="ODO06472.1"/>
    <property type="molecule type" value="Genomic_DNA"/>
</dbReference>
<sequence>MSTNTQRHILHRTVPLICQALITSPDDETVWTEGFRILSNTKLQQVLPLTTSIWLPLLLKGLETTRPRSVIEEALKLLVGAAGTLEPMKSCIIKPLRALGKSGDMGVMEYLTKAVERLDITVRNEDNQLIGKGPRSNTSYQGQDPKLVSRVETATQHPLLAEILAHNLPPKPRSVQHAWTHTLLSSAHDSPSVWLHNFYQATLEASGIPEVVITSRLGSMVHGDIFQTAFFKCYVSLEGDPMFMSCVDRALIDLLSDRSISRDILVVILDLLAFFSKERKSPLSHGVQEAARACAFESFRGALNQPLPGVILWYMEQYTEMYPTQENVSNIVEANISRVGSSGYDAAWSSLLWLENDWNVEPDPMWITSLSHWQQGLDAQIKIDETQETTMYSSFNIRMICYHALGDYQKGYELAQNYFEGLNDIERRTSAHWATAAAWHMGDFDTMADYLAFHPKGTSKSLYKAIIDVRNEQYASAFHHINKAQSLSYDELQVKLGVGPQVALKSLAKTEFLVELQEAIQYKSQPELRESILNTWKSRFKRSHADANSWLRRLEIWTLACPPTTFELQSCFLNTAKLCESAGMHEAAQSIIRRTAPEVTPPGCKVEYTKLRFDWKDAFQQRDQAAMEAVLQRLNDHTDRYLQHMGLDRDKIEASGLGLQPVSDVISNQERLTKLIVARRYYRLGEWTAVLQGSDWLQDENSLVLTYTSLASKLDESWYGASFSLAERSVTLFESSGCSKSDGVAVGSYIVPALRGLFQASRTKESPEFVIKALLRLVTLWFSFGESQAVLVEVENQLNITQVDTWLAAIPQLIARLGTPHKDLQYMLINLLKTISSRYPHAVIWPLLTATQTQKVEHHEAARVIMNFICTMPDGTRLVDQAELVGKELIRVSISLMEKDHGKGLARTSKVLGRRHDQATGASLVVKMQYPETPDEEKFVQRFGNVLLRINKTLLRYRSTRQMSLVNSVYTELYKLWGELDAHLNQWKVTGNKLHLGSTAPRLLTLRDCILTVPGKYDPHIKLDDQAFIDSFHPTVHLLFSKMLPRKLVIRSYMADHTFLLKGNEDLRGDERIMQLFSLINTLLNHRPDAFSRNLHLLPYEVIPLSPSAGLVSWVPNTQQLQSMIQTKRDKYHQQWLNDAETSSILGYDPENGRPKPDQARMDVSAEIDRYDKLPVNTKVQRLKSALSHSDQSDIRDVLWQRSPNSDVWIRRRTNFARTLGVGSFVGYIIGLGDRHGSNILVDQLTWGALHIDFGDLFDVAQERSYLPEKVPFRLTRMMTNAFELASRGGLETPGSRGSYKQASLIAMGVLRDSRSTLLAMLEAFLYDPLLSWTNSGEPSSNVDTTGAPTPDKEAQKVKSPHRPSYVVPQSVAQSVAVNNQSGDMEGYYKFENSLVSTYMQTDSYMAKVEGNGMTNGRALQVLGQIEKKLIGFHKDNEQPLSVNKQVQKLIEEATDLKNLSQADASTVGYTLGWMPHW</sequence>
<dbReference type="InterPro" id="IPR003152">
    <property type="entry name" value="FATC_dom"/>
</dbReference>
<evidence type="ECO:0000256" key="4">
    <source>
        <dbReference type="ARBA" id="ARBA00022737"/>
    </source>
</evidence>
<dbReference type="GO" id="GO:0031931">
    <property type="term" value="C:TORC1 complex"/>
    <property type="evidence" value="ECO:0007669"/>
    <property type="project" value="TreeGrafter"/>
</dbReference>
<dbReference type="SMART" id="SM00146">
    <property type="entry name" value="PI3Kc"/>
    <property type="match status" value="1"/>
</dbReference>
<keyword evidence="5" id="KW-0547">Nucleotide-binding</keyword>
<dbReference type="InterPro" id="IPR003151">
    <property type="entry name" value="PIK-rel_kinase_FAT"/>
</dbReference>
<comment type="catalytic activity">
    <reaction evidence="8">
        <text>L-seryl-[protein] + ATP = O-phospho-L-seryl-[protein] + ADP + H(+)</text>
        <dbReference type="Rhea" id="RHEA:17989"/>
        <dbReference type="Rhea" id="RHEA-COMP:9863"/>
        <dbReference type="Rhea" id="RHEA-COMP:11604"/>
        <dbReference type="ChEBI" id="CHEBI:15378"/>
        <dbReference type="ChEBI" id="CHEBI:29999"/>
        <dbReference type="ChEBI" id="CHEBI:30616"/>
        <dbReference type="ChEBI" id="CHEBI:83421"/>
        <dbReference type="ChEBI" id="CHEBI:456216"/>
        <dbReference type="EC" id="2.7.11.1"/>
    </reaction>
</comment>
<dbReference type="GO" id="GO:0031929">
    <property type="term" value="P:TOR signaling"/>
    <property type="evidence" value="ECO:0007669"/>
    <property type="project" value="TreeGrafter"/>
</dbReference>
<dbReference type="Pfam" id="PF23593">
    <property type="entry name" value="HEAT_ATR"/>
    <property type="match status" value="1"/>
</dbReference>
<dbReference type="GO" id="GO:0005524">
    <property type="term" value="F:ATP binding"/>
    <property type="evidence" value="ECO:0007669"/>
    <property type="project" value="UniProtKB-KW"/>
</dbReference>
<dbReference type="SUPFAM" id="SSF56112">
    <property type="entry name" value="Protein kinase-like (PK-like)"/>
    <property type="match status" value="1"/>
</dbReference>
<evidence type="ECO:0000256" key="5">
    <source>
        <dbReference type="ARBA" id="ARBA00022741"/>
    </source>
</evidence>
<evidence type="ECO:0000256" key="9">
    <source>
        <dbReference type="SAM" id="MobiDB-lite"/>
    </source>
</evidence>
<dbReference type="InterPro" id="IPR057564">
    <property type="entry name" value="HEAT_ATR"/>
</dbReference>
<dbReference type="GO" id="GO:0031932">
    <property type="term" value="C:TORC2 complex"/>
    <property type="evidence" value="ECO:0007669"/>
    <property type="project" value="TreeGrafter"/>
</dbReference>
<keyword evidence="4" id="KW-0677">Repeat</keyword>
<keyword evidence="7" id="KW-0067">ATP-binding</keyword>
<dbReference type="Pfam" id="PF02260">
    <property type="entry name" value="FATC"/>
    <property type="match status" value="1"/>
</dbReference>
<keyword evidence="3" id="KW-0808">Transferase</keyword>
<dbReference type="InterPro" id="IPR009076">
    <property type="entry name" value="FRB_dom"/>
</dbReference>
<dbReference type="Gene3D" id="3.30.1010.10">
    <property type="entry name" value="Phosphatidylinositol 3-kinase Catalytic Subunit, Chain A, domain 4"/>
    <property type="match status" value="1"/>
</dbReference>
<dbReference type="OrthoDB" id="381190at2759"/>
<evidence type="ECO:0000313" key="14">
    <source>
        <dbReference type="Proteomes" id="UP000094819"/>
    </source>
</evidence>
<dbReference type="EC" id="2.7.11.1" evidence="2"/>
<feature type="compositionally biased region" description="Polar residues" evidence="9">
    <location>
        <begin position="1336"/>
        <end position="1348"/>
    </location>
</feature>
<dbReference type="Gene3D" id="1.10.1070.11">
    <property type="entry name" value="Phosphatidylinositol 3-/4-kinase, catalytic domain"/>
    <property type="match status" value="1"/>
</dbReference>
<evidence type="ECO:0000256" key="8">
    <source>
        <dbReference type="ARBA" id="ARBA00048679"/>
    </source>
</evidence>
<feature type="domain" description="PI3K/PI4K catalytic" evidence="10">
    <location>
        <begin position="1032"/>
        <end position="1373"/>
    </location>
</feature>
<evidence type="ECO:0000256" key="1">
    <source>
        <dbReference type="ARBA" id="ARBA00011031"/>
    </source>
</evidence>
<dbReference type="SMART" id="SM01343">
    <property type="entry name" value="FATC"/>
    <property type="match status" value="1"/>
</dbReference>
<dbReference type="GO" id="GO:0004674">
    <property type="term" value="F:protein serine/threonine kinase activity"/>
    <property type="evidence" value="ECO:0007669"/>
    <property type="project" value="UniProtKB-EC"/>
</dbReference>
<dbReference type="GeneID" id="30190917"/>
<dbReference type="PANTHER" id="PTHR11139:SF9">
    <property type="entry name" value="SERINE_THREONINE-PROTEIN KINASE MTOR"/>
    <property type="match status" value="1"/>
</dbReference>
<dbReference type="PROSITE" id="PS51189">
    <property type="entry name" value="FAT"/>
    <property type="match status" value="1"/>
</dbReference>
<dbReference type="Pfam" id="PF02259">
    <property type="entry name" value="FAT"/>
    <property type="match status" value="1"/>
</dbReference>
<accession>A0A1E3K2N9</accession>
<evidence type="ECO:0000256" key="3">
    <source>
        <dbReference type="ARBA" id="ARBA00022679"/>
    </source>
</evidence>
<evidence type="ECO:0000259" key="11">
    <source>
        <dbReference type="PROSITE" id="PS51189"/>
    </source>
</evidence>
<dbReference type="PROSITE" id="PS50290">
    <property type="entry name" value="PI3_4_KINASE_3"/>
    <property type="match status" value="1"/>
</dbReference>
<keyword evidence="6 13" id="KW-0418">Kinase</keyword>
<comment type="caution">
    <text evidence="13">The sequence shown here is derived from an EMBL/GenBank/DDBJ whole genome shotgun (WGS) entry which is preliminary data.</text>
</comment>
<dbReference type="InterPro" id="IPR000403">
    <property type="entry name" value="PI3/4_kinase_cat_dom"/>
</dbReference>
<feature type="domain" description="FAT" evidence="11">
    <location>
        <begin position="401"/>
        <end position="853"/>
    </location>
</feature>
<dbReference type="GO" id="GO:0005634">
    <property type="term" value="C:nucleus"/>
    <property type="evidence" value="ECO:0007669"/>
    <property type="project" value="TreeGrafter"/>
</dbReference>
<organism evidence="13 14">
    <name type="scientific">Cryptococcus wingfieldii CBS 7118</name>
    <dbReference type="NCBI Taxonomy" id="1295528"/>
    <lineage>
        <taxon>Eukaryota</taxon>
        <taxon>Fungi</taxon>
        <taxon>Dikarya</taxon>
        <taxon>Basidiomycota</taxon>
        <taxon>Agaricomycotina</taxon>
        <taxon>Tremellomycetes</taxon>
        <taxon>Tremellales</taxon>
        <taxon>Cryptococcaceae</taxon>
        <taxon>Cryptococcus</taxon>
    </lineage>
</organism>